<evidence type="ECO:0000313" key="1">
    <source>
        <dbReference type="EMBL" id="KAJ8560361.1"/>
    </source>
</evidence>
<dbReference type="GO" id="GO:0006357">
    <property type="term" value="P:regulation of transcription by RNA polymerase II"/>
    <property type="evidence" value="ECO:0007669"/>
    <property type="project" value="TreeGrafter"/>
</dbReference>
<name>A0A9Q1MKD9_9SOLA</name>
<protein>
    <submittedName>
        <fullName evidence="1">Uncharacterized protein</fullName>
    </submittedName>
</protein>
<dbReference type="GO" id="GO:0005634">
    <property type="term" value="C:nucleus"/>
    <property type="evidence" value="ECO:0007669"/>
    <property type="project" value="TreeGrafter"/>
</dbReference>
<comment type="caution">
    <text evidence="1">The sequence shown here is derived from an EMBL/GenBank/DDBJ whole genome shotgun (WGS) entry which is preliminary data.</text>
</comment>
<accession>A0A9Q1MKD9</accession>
<dbReference type="EMBL" id="JAJAGQ010000006">
    <property type="protein sequence ID" value="KAJ8560361.1"/>
    <property type="molecule type" value="Genomic_DNA"/>
</dbReference>
<keyword evidence="2" id="KW-1185">Reference proteome</keyword>
<dbReference type="GO" id="GO:0003690">
    <property type="term" value="F:double-stranded DNA binding"/>
    <property type="evidence" value="ECO:0007669"/>
    <property type="project" value="TreeGrafter"/>
</dbReference>
<evidence type="ECO:0000313" key="2">
    <source>
        <dbReference type="Proteomes" id="UP001152561"/>
    </source>
</evidence>
<dbReference type="PANTHER" id="PTHR23335:SF29">
    <property type="entry name" value="CALMODULIN-BINDING TRANSCRIPTION ACTIVATOR 1"/>
    <property type="match status" value="1"/>
</dbReference>
<dbReference type="OrthoDB" id="407555at2759"/>
<reference evidence="2" key="1">
    <citation type="journal article" date="2023" name="Proc. Natl. Acad. Sci. U.S.A.">
        <title>Genomic and structural basis for evolution of tropane alkaloid biosynthesis.</title>
        <authorList>
            <person name="Wanga Y.-J."/>
            <person name="Taina T."/>
            <person name="Yua J.-Y."/>
            <person name="Lia J."/>
            <person name="Xua B."/>
            <person name="Chenc J."/>
            <person name="D'Auriad J.C."/>
            <person name="Huanga J.-P."/>
            <person name="Huanga S.-X."/>
        </authorList>
    </citation>
    <scope>NUCLEOTIDE SEQUENCE [LARGE SCALE GENOMIC DNA]</scope>
    <source>
        <strain evidence="2">cv. KIB-2019</strain>
    </source>
</reference>
<organism evidence="1 2">
    <name type="scientific">Anisodus acutangulus</name>
    <dbReference type="NCBI Taxonomy" id="402998"/>
    <lineage>
        <taxon>Eukaryota</taxon>
        <taxon>Viridiplantae</taxon>
        <taxon>Streptophyta</taxon>
        <taxon>Embryophyta</taxon>
        <taxon>Tracheophyta</taxon>
        <taxon>Spermatophyta</taxon>
        <taxon>Magnoliopsida</taxon>
        <taxon>eudicotyledons</taxon>
        <taxon>Gunneridae</taxon>
        <taxon>Pentapetalae</taxon>
        <taxon>asterids</taxon>
        <taxon>lamiids</taxon>
        <taxon>Solanales</taxon>
        <taxon>Solanaceae</taxon>
        <taxon>Solanoideae</taxon>
        <taxon>Hyoscyameae</taxon>
        <taxon>Anisodus</taxon>
    </lineage>
</organism>
<dbReference type="AlphaFoldDB" id="A0A9Q1MKD9"/>
<gene>
    <name evidence="1" type="ORF">K7X08_004419</name>
</gene>
<dbReference type="Proteomes" id="UP001152561">
    <property type="component" value="Unassembled WGS sequence"/>
</dbReference>
<proteinExistence type="predicted"/>
<dbReference type="PANTHER" id="PTHR23335">
    <property type="entry name" value="CALMODULIN-BINDING TRANSCRIPTION ACTIVATOR CAMTA"/>
    <property type="match status" value="1"/>
</dbReference>
<sequence>MCLLEEENQQMVERASAFDMSQPRVMEDLLLENQLKERFYAWLVHQVTGNGKRQTVLDDKGQGVLHVAAALGYGWALKPILVSGIHLLNFHWVELLQILHLPSGFLAESSLTTHLSTLTVADVNEHNASEVSGAKVIDTASESVAVPTTGHDVPDVLSLKDSLAAYGMILKQLLVYIKFSGFNHFKGNKSLSTALVRGQQVRKKYKPIIWSVGILEKVILRWRRKGSGLRGFRSEEVMNIPSSLDQPLLEDDYAFLKEGRKQTEVRMQKALARVKSMAQYPEARAQYRRLLTTAEGLREAKPDGSTGILKSSEDTSCHEEDLFDVEDLLDDDTFMSIAFE</sequence>
<dbReference type="GO" id="GO:0003712">
    <property type="term" value="F:transcription coregulator activity"/>
    <property type="evidence" value="ECO:0007669"/>
    <property type="project" value="TreeGrafter"/>
</dbReference>